<dbReference type="PANTHER" id="PTHR24421">
    <property type="entry name" value="NITRATE/NITRITE SENSOR PROTEIN NARX-RELATED"/>
    <property type="match status" value="1"/>
</dbReference>
<dbReference type="Gene3D" id="3.30.565.10">
    <property type="entry name" value="Histidine kinase-like ATPase, C-terminal domain"/>
    <property type="match status" value="1"/>
</dbReference>
<comment type="catalytic activity">
    <reaction evidence="1">
        <text>ATP + protein L-histidine = ADP + protein N-phospho-L-histidine.</text>
        <dbReference type="EC" id="2.7.13.3"/>
    </reaction>
</comment>
<evidence type="ECO:0000256" key="11">
    <source>
        <dbReference type="ARBA" id="ARBA00023004"/>
    </source>
</evidence>
<dbReference type="InterPro" id="IPR036890">
    <property type="entry name" value="HATPase_C_sf"/>
</dbReference>
<feature type="domain" description="Histidine kinase" evidence="17">
    <location>
        <begin position="309"/>
        <end position="397"/>
    </location>
</feature>
<dbReference type="InterPro" id="IPR017205">
    <property type="entry name" value="Sig_transdc_His_kinase_ChrS"/>
</dbReference>
<dbReference type="Pfam" id="PF02518">
    <property type="entry name" value="HATPase_c"/>
    <property type="match status" value="1"/>
</dbReference>
<keyword evidence="16" id="KW-1133">Transmembrane helix</keyword>
<comment type="cofactor">
    <cofactor evidence="2">
        <name>[4Fe-4S] cluster</name>
        <dbReference type="ChEBI" id="CHEBI:49883"/>
    </cofactor>
</comment>
<feature type="transmembrane region" description="Helical" evidence="16">
    <location>
        <begin position="20"/>
        <end position="39"/>
    </location>
</feature>
<evidence type="ECO:0000256" key="1">
    <source>
        <dbReference type="ARBA" id="ARBA00000085"/>
    </source>
</evidence>
<evidence type="ECO:0000256" key="10">
    <source>
        <dbReference type="ARBA" id="ARBA00022777"/>
    </source>
</evidence>
<dbReference type="GO" id="GO:0000155">
    <property type="term" value="F:phosphorelay sensor kinase activity"/>
    <property type="evidence" value="ECO:0007669"/>
    <property type="project" value="InterPro"/>
</dbReference>
<reference evidence="18 19" key="1">
    <citation type="submission" date="2017-10" db="EMBL/GenBank/DDBJ databases">
        <title>Sequencing the genomes of 1000 actinobacteria strains.</title>
        <authorList>
            <person name="Klenk H.-P."/>
        </authorList>
    </citation>
    <scope>NUCLEOTIDE SEQUENCE [LARGE SCALE GENOMIC DNA]</scope>
    <source>
        <strain evidence="18 19">DSM 46092</strain>
    </source>
</reference>
<dbReference type="InterPro" id="IPR005467">
    <property type="entry name" value="His_kinase_dom"/>
</dbReference>
<proteinExistence type="predicted"/>
<dbReference type="GO" id="GO:0051539">
    <property type="term" value="F:4 iron, 4 sulfur cluster binding"/>
    <property type="evidence" value="ECO:0007669"/>
    <property type="project" value="UniProtKB-KW"/>
</dbReference>
<evidence type="ECO:0000256" key="5">
    <source>
        <dbReference type="ARBA" id="ARBA00017322"/>
    </source>
</evidence>
<dbReference type="RefSeq" id="WP_098511356.1">
    <property type="nucleotide sequence ID" value="NZ_JBIAKZ010000011.1"/>
</dbReference>
<dbReference type="GO" id="GO:0046872">
    <property type="term" value="F:metal ion binding"/>
    <property type="evidence" value="ECO:0007669"/>
    <property type="project" value="UniProtKB-KW"/>
</dbReference>
<comment type="subcellular location">
    <subcellularLocation>
        <location evidence="3">Cytoplasm</location>
    </subcellularLocation>
</comment>
<evidence type="ECO:0000256" key="7">
    <source>
        <dbReference type="ARBA" id="ARBA00022490"/>
    </source>
</evidence>
<sequence>MIGLRPGFVDPRAERRAGPAVAVISITALVVCTVITSMTEHGSPAQWRGTLVLAAGTALWLLLLIPLVPRRTRNPLCTIGFFAGLLAASTFLAARVEVFSAFGSVGYPIAFVLFTARWSIFAAAATALVPLLAKGFWQTDTAPWVTVVSVVGPILYAAWFVGAESEQRRRTNQQLTTALAENAALQEKLLVQARESGVRDERQRMAREIHDTVAQGLTGIVTQLRAAGQAQSEKDRQRHLGQVHALAKDSLAEARRAVQALRPEPLADARLPEALAELARRTAERTGADVTARAEGTPRPLPAEQEATLYRITQEALANAEKHAAAGRIVITLTYTETLTLLDIRDDGRGFTAGDRGAGTGFGLEAMQQRVHQVAGTLTVESAPGEGTAVHVELPVR</sequence>
<comment type="caution">
    <text evidence="18">The sequence shown here is derived from an EMBL/GenBank/DDBJ whole genome shotgun (WGS) entry which is preliminary data.</text>
</comment>
<dbReference type="InterPro" id="IPR004358">
    <property type="entry name" value="Sig_transdc_His_kin-like_C"/>
</dbReference>
<dbReference type="GO" id="GO:0016020">
    <property type="term" value="C:membrane"/>
    <property type="evidence" value="ECO:0007669"/>
    <property type="project" value="InterPro"/>
</dbReference>
<dbReference type="PIRSF" id="PIRSF037434">
    <property type="entry name" value="STHK_ChrS"/>
    <property type="match status" value="1"/>
</dbReference>
<dbReference type="PRINTS" id="PR00344">
    <property type="entry name" value="BCTRLSENSOR"/>
</dbReference>
<keyword evidence="11" id="KW-0408">Iron</keyword>
<evidence type="ECO:0000313" key="19">
    <source>
        <dbReference type="Proteomes" id="UP000243542"/>
    </source>
</evidence>
<dbReference type="SUPFAM" id="SSF55874">
    <property type="entry name" value="ATPase domain of HSP90 chaperone/DNA topoisomerase II/histidine kinase"/>
    <property type="match status" value="1"/>
</dbReference>
<evidence type="ECO:0000256" key="4">
    <source>
        <dbReference type="ARBA" id="ARBA00012438"/>
    </source>
</evidence>
<evidence type="ECO:0000256" key="2">
    <source>
        <dbReference type="ARBA" id="ARBA00001966"/>
    </source>
</evidence>
<evidence type="ECO:0000256" key="9">
    <source>
        <dbReference type="ARBA" id="ARBA00022723"/>
    </source>
</evidence>
<feature type="transmembrane region" description="Helical" evidence="16">
    <location>
        <begin position="51"/>
        <end position="69"/>
    </location>
</feature>
<protein>
    <recommendedName>
        <fullName evidence="5">Oxygen sensor histidine kinase NreB</fullName>
        <ecNumber evidence="4">2.7.13.3</ecNumber>
    </recommendedName>
    <alternativeName>
        <fullName evidence="15">Nitrogen regulation protein B</fullName>
    </alternativeName>
</protein>
<comment type="function">
    <text evidence="14">Member of the two-component regulatory system NreB/NreC involved in the control of dissimilatory nitrate/nitrite reduction in response to oxygen. NreB functions as a direct oxygen sensor histidine kinase which is autophosphorylated, in the absence of oxygen, probably at the conserved histidine residue, and transfers its phosphate group probably to a conserved aspartate residue of NreC. NreB/NreC activates the expression of the nitrate (narGHJI) and nitrite (nir) reductase operons, as well as the putative nitrate transporter gene narT.</text>
</comment>
<name>A0A2A9F7N8_9PSEU</name>
<dbReference type="AlphaFoldDB" id="A0A2A9F7N8"/>
<organism evidence="18 19">
    <name type="scientific">Amycolatopsis sulphurea</name>
    <dbReference type="NCBI Taxonomy" id="76022"/>
    <lineage>
        <taxon>Bacteria</taxon>
        <taxon>Bacillati</taxon>
        <taxon>Actinomycetota</taxon>
        <taxon>Actinomycetes</taxon>
        <taxon>Pseudonocardiales</taxon>
        <taxon>Pseudonocardiaceae</taxon>
        <taxon>Amycolatopsis</taxon>
    </lineage>
</organism>
<evidence type="ECO:0000256" key="6">
    <source>
        <dbReference type="ARBA" id="ARBA00022485"/>
    </source>
</evidence>
<keyword evidence="8" id="KW-0808">Transferase</keyword>
<dbReference type="InterPro" id="IPR011712">
    <property type="entry name" value="Sig_transdc_His_kin_sub3_dim/P"/>
</dbReference>
<evidence type="ECO:0000256" key="12">
    <source>
        <dbReference type="ARBA" id="ARBA00023012"/>
    </source>
</evidence>
<keyword evidence="6" id="KW-0004">4Fe-4S</keyword>
<evidence type="ECO:0000313" key="18">
    <source>
        <dbReference type="EMBL" id="PFG47427.1"/>
    </source>
</evidence>
<feature type="transmembrane region" description="Helical" evidence="16">
    <location>
        <begin position="106"/>
        <end position="132"/>
    </location>
</feature>
<keyword evidence="13" id="KW-0411">Iron-sulfur</keyword>
<dbReference type="PROSITE" id="PS50109">
    <property type="entry name" value="HIS_KIN"/>
    <property type="match status" value="1"/>
</dbReference>
<keyword evidence="16" id="KW-0472">Membrane</keyword>
<evidence type="ECO:0000256" key="14">
    <source>
        <dbReference type="ARBA" id="ARBA00024827"/>
    </source>
</evidence>
<dbReference type="EMBL" id="PDJK01000002">
    <property type="protein sequence ID" value="PFG47427.1"/>
    <property type="molecule type" value="Genomic_DNA"/>
</dbReference>
<accession>A0A2A9F7N8</accession>
<keyword evidence="19" id="KW-1185">Reference proteome</keyword>
<dbReference type="SMART" id="SM00387">
    <property type="entry name" value="HATPase_c"/>
    <property type="match status" value="1"/>
</dbReference>
<evidence type="ECO:0000256" key="13">
    <source>
        <dbReference type="ARBA" id="ARBA00023014"/>
    </source>
</evidence>
<evidence type="ECO:0000256" key="15">
    <source>
        <dbReference type="ARBA" id="ARBA00030800"/>
    </source>
</evidence>
<keyword evidence="9" id="KW-0479">Metal-binding</keyword>
<feature type="transmembrane region" description="Helical" evidence="16">
    <location>
        <begin position="144"/>
        <end position="162"/>
    </location>
</feature>
<dbReference type="GO" id="GO:0046983">
    <property type="term" value="F:protein dimerization activity"/>
    <property type="evidence" value="ECO:0007669"/>
    <property type="project" value="InterPro"/>
</dbReference>
<dbReference type="Proteomes" id="UP000243542">
    <property type="component" value="Unassembled WGS sequence"/>
</dbReference>
<dbReference type="Pfam" id="PF07730">
    <property type="entry name" value="HisKA_3"/>
    <property type="match status" value="1"/>
</dbReference>
<keyword evidence="7" id="KW-0963">Cytoplasm</keyword>
<feature type="transmembrane region" description="Helical" evidence="16">
    <location>
        <begin position="76"/>
        <end position="94"/>
    </location>
</feature>
<dbReference type="CDD" id="cd16917">
    <property type="entry name" value="HATPase_UhpB-NarQ-NarX-like"/>
    <property type="match status" value="1"/>
</dbReference>
<keyword evidence="12" id="KW-0902">Two-component regulatory system</keyword>
<evidence type="ECO:0000259" key="17">
    <source>
        <dbReference type="PROSITE" id="PS50109"/>
    </source>
</evidence>
<evidence type="ECO:0000256" key="8">
    <source>
        <dbReference type="ARBA" id="ARBA00022679"/>
    </source>
</evidence>
<dbReference type="InterPro" id="IPR003594">
    <property type="entry name" value="HATPase_dom"/>
</dbReference>
<dbReference type="InterPro" id="IPR050482">
    <property type="entry name" value="Sensor_HK_TwoCompSys"/>
</dbReference>
<gene>
    <name evidence="18" type="ORF">ATK36_2470</name>
</gene>
<dbReference type="Gene3D" id="1.20.5.1930">
    <property type="match status" value="1"/>
</dbReference>
<evidence type="ECO:0000256" key="16">
    <source>
        <dbReference type="SAM" id="Phobius"/>
    </source>
</evidence>
<evidence type="ECO:0000256" key="3">
    <source>
        <dbReference type="ARBA" id="ARBA00004496"/>
    </source>
</evidence>
<keyword evidence="10 18" id="KW-0418">Kinase</keyword>
<dbReference type="PANTHER" id="PTHR24421:SF62">
    <property type="entry name" value="SENSORY TRANSDUCTION HISTIDINE KINASE"/>
    <property type="match status" value="1"/>
</dbReference>
<dbReference type="EC" id="2.7.13.3" evidence="4"/>
<keyword evidence="16" id="KW-0812">Transmembrane</keyword>
<dbReference type="GO" id="GO:0005737">
    <property type="term" value="C:cytoplasm"/>
    <property type="evidence" value="ECO:0007669"/>
    <property type="project" value="UniProtKB-SubCell"/>
</dbReference>